<dbReference type="SMART" id="SM00867">
    <property type="entry name" value="YceI"/>
    <property type="match status" value="1"/>
</dbReference>
<accession>A0A8J7J7A5</accession>
<dbReference type="Pfam" id="PF04264">
    <property type="entry name" value="YceI"/>
    <property type="match status" value="1"/>
</dbReference>
<dbReference type="PANTHER" id="PTHR34406:SF1">
    <property type="entry name" value="PROTEIN YCEI"/>
    <property type="match status" value="1"/>
</dbReference>
<dbReference type="PANTHER" id="PTHR34406">
    <property type="entry name" value="PROTEIN YCEI"/>
    <property type="match status" value="1"/>
</dbReference>
<feature type="signal peptide" evidence="1">
    <location>
        <begin position="1"/>
        <end position="24"/>
    </location>
</feature>
<dbReference type="Gene3D" id="2.40.128.110">
    <property type="entry name" value="Lipid/polyisoprenoid-binding, YceI-like"/>
    <property type="match status" value="1"/>
</dbReference>
<evidence type="ECO:0000259" key="2">
    <source>
        <dbReference type="SMART" id="SM00867"/>
    </source>
</evidence>
<gene>
    <name evidence="3" type="ORF">JF290_02890</name>
</gene>
<evidence type="ECO:0000256" key="1">
    <source>
        <dbReference type="SAM" id="SignalP"/>
    </source>
</evidence>
<dbReference type="InterPro" id="IPR007372">
    <property type="entry name" value="Lipid/polyisoprenoid-bd_YceI"/>
</dbReference>
<name>A0A8J7J7A5_9RHOB</name>
<comment type="caution">
    <text evidence="3">The sequence shown here is derived from an EMBL/GenBank/DDBJ whole genome shotgun (WGS) entry which is preliminary data.</text>
</comment>
<feature type="chain" id="PRO_5035149588" evidence="1">
    <location>
        <begin position="25"/>
        <end position="199"/>
    </location>
</feature>
<dbReference type="InterPro" id="IPR036761">
    <property type="entry name" value="TTHA0802/YceI-like_sf"/>
</dbReference>
<evidence type="ECO:0000313" key="3">
    <source>
        <dbReference type="EMBL" id="MBJ6370463.1"/>
    </source>
</evidence>
<dbReference type="EMBL" id="JAELVR010000002">
    <property type="protein sequence ID" value="MBJ6370463.1"/>
    <property type="molecule type" value="Genomic_DNA"/>
</dbReference>
<dbReference type="AlphaFoldDB" id="A0A8J7J7A5"/>
<keyword evidence="1" id="KW-0732">Signal</keyword>
<protein>
    <submittedName>
        <fullName evidence="3">YceI family protein</fullName>
    </submittedName>
</protein>
<feature type="domain" description="Lipid/polyisoprenoid-binding YceI-like" evidence="2">
    <location>
        <begin position="29"/>
        <end position="196"/>
    </location>
</feature>
<dbReference type="Proteomes" id="UP000619079">
    <property type="component" value="Unassembled WGS sequence"/>
</dbReference>
<dbReference type="SUPFAM" id="SSF101874">
    <property type="entry name" value="YceI-like"/>
    <property type="match status" value="1"/>
</dbReference>
<keyword evidence="4" id="KW-1185">Reference proteome</keyword>
<proteinExistence type="predicted"/>
<evidence type="ECO:0000313" key="4">
    <source>
        <dbReference type="Proteomes" id="UP000619079"/>
    </source>
</evidence>
<reference evidence="3" key="1">
    <citation type="submission" date="2020-12" db="EMBL/GenBank/DDBJ databases">
        <title>Sedimentitalea sp. nov., isolated from sand in Incheon.</title>
        <authorList>
            <person name="Kim W."/>
        </authorList>
    </citation>
    <scope>NUCLEOTIDE SEQUENCE</scope>
    <source>
        <strain evidence="3">CAU 1593</strain>
    </source>
</reference>
<organism evidence="3 4">
    <name type="scientific">Sedimentitalea arenosa</name>
    <dbReference type="NCBI Taxonomy" id="2798803"/>
    <lineage>
        <taxon>Bacteria</taxon>
        <taxon>Pseudomonadati</taxon>
        <taxon>Pseudomonadota</taxon>
        <taxon>Alphaproteobacteria</taxon>
        <taxon>Rhodobacterales</taxon>
        <taxon>Paracoccaceae</taxon>
        <taxon>Sedimentitalea</taxon>
    </lineage>
</organism>
<sequence>MRPMTRRTALATLGAAALCPLAAAATERRYVLDKAASSVGFRFFVNGIAQAGTMPVSAADILIDPDRPAASRVDVTLDVTGARTALPLATQAMIGPDVLHAARFPVIRFSSTSIRLSAEGRLSGGATVTGALTLRGLTLPITLNANVFRARGSGPNDLSTLTVRLDGAISRAAFGASGFPGFVGDAVELDITAVIRSAT</sequence>